<organism evidence="13 14">
    <name type="scientific">Methylomagnum ishizawai</name>
    <dbReference type="NCBI Taxonomy" id="1760988"/>
    <lineage>
        <taxon>Bacteria</taxon>
        <taxon>Pseudomonadati</taxon>
        <taxon>Pseudomonadota</taxon>
        <taxon>Gammaproteobacteria</taxon>
        <taxon>Methylococcales</taxon>
        <taxon>Methylococcaceae</taxon>
        <taxon>Methylomagnum</taxon>
    </lineage>
</organism>
<dbReference type="NCBIfam" id="TIGR01081">
    <property type="entry name" value="mpl"/>
    <property type="match status" value="1"/>
</dbReference>
<dbReference type="Proteomes" id="UP000192923">
    <property type="component" value="Unassembled WGS sequence"/>
</dbReference>
<feature type="binding site" evidence="9">
    <location>
        <begin position="110"/>
        <end position="116"/>
    </location>
    <ligand>
        <name>ATP</name>
        <dbReference type="ChEBI" id="CHEBI:30616"/>
    </ligand>
</feature>
<dbReference type="GO" id="GO:0106418">
    <property type="term" value="F:UDP-N-acetylmuramate-L-alanyl-gamma-D-glutamyl-meso-2,6-diaminoheptanedioate ligase activity"/>
    <property type="evidence" value="ECO:0007669"/>
    <property type="project" value="UniProtKB-EC"/>
</dbReference>
<dbReference type="InterPro" id="IPR036615">
    <property type="entry name" value="Mur_ligase_C_dom_sf"/>
</dbReference>
<dbReference type="InterPro" id="IPR013221">
    <property type="entry name" value="Mur_ligase_cen"/>
</dbReference>
<evidence type="ECO:0000256" key="2">
    <source>
        <dbReference type="ARBA" id="ARBA00022618"/>
    </source>
</evidence>
<keyword evidence="2 9" id="KW-0132">Cell division</keyword>
<keyword evidence="14" id="KW-1185">Reference proteome</keyword>
<dbReference type="GO" id="GO:0005524">
    <property type="term" value="F:ATP binding"/>
    <property type="evidence" value="ECO:0007669"/>
    <property type="project" value="UniProtKB-UniRule"/>
</dbReference>
<dbReference type="OrthoDB" id="9804126at2"/>
<evidence type="ECO:0000256" key="6">
    <source>
        <dbReference type="ARBA" id="ARBA00022984"/>
    </source>
</evidence>
<dbReference type="Pfam" id="PF08245">
    <property type="entry name" value="Mur_ligase_M"/>
    <property type="match status" value="1"/>
</dbReference>
<feature type="domain" description="Mur ligase N-terminal catalytic" evidence="10">
    <location>
        <begin position="2"/>
        <end position="99"/>
    </location>
</feature>
<keyword evidence="3 9" id="KW-0547">Nucleotide-binding</keyword>
<dbReference type="EC" id="6.3.2.45" evidence="9"/>
<dbReference type="UniPathway" id="UPA00544"/>
<name>A0A1Y6D316_9GAMM</name>
<keyword evidence="6 9" id="KW-0573">Peptidoglycan synthesis</keyword>
<reference evidence="13 14" key="1">
    <citation type="submission" date="2016-12" db="EMBL/GenBank/DDBJ databases">
        <authorList>
            <person name="Song W.-J."/>
            <person name="Kurnit D.M."/>
        </authorList>
    </citation>
    <scope>NUCLEOTIDE SEQUENCE [LARGE SCALE GENOMIC DNA]</scope>
    <source>
        <strain evidence="13 14">175</strain>
    </source>
</reference>
<dbReference type="InterPro" id="IPR050061">
    <property type="entry name" value="MurCDEF_pg_biosynth"/>
</dbReference>
<dbReference type="GO" id="GO:0008360">
    <property type="term" value="P:regulation of cell shape"/>
    <property type="evidence" value="ECO:0007669"/>
    <property type="project" value="UniProtKB-KW"/>
</dbReference>
<evidence type="ECO:0000259" key="10">
    <source>
        <dbReference type="Pfam" id="PF01225"/>
    </source>
</evidence>
<dbReference type="Gene3D" id="3.40.50.720">
    <property type="entry name" value="NAD(P)-binding Rossmann-like Domain"/>
    <property type="match status" value="1"/>
</dbReference>
<dbReference type="PANTHER" id="PTHR43445:SF5">
    <property type="entry name" value="UDP-N-ACETYLMURAMATE--L-ALANYL-GAMMA-D-GLUTAMYL-MESO-2,6-DIAMINOHEPTANDIOATE LIGASE"/>
    <property type="match status" value="1"/>
</dbReference>
<dbReference type="InterPro" id="IPR000713">
    <property type="entry name" value="Mur_ligase_N"/>
</dbReference>
<dbReference type="GO" id="GO:0071555">
    <property type="term" value="P:cell wall organization"/>
    <property type="evidence" value="ECO:0007669"/>
    <property type="project" value="UniProtKB-KW"/>
</dbReference>
<dbReference type="AlphaFoldDB" id="A0A1Y6D316"/>
<evidence type="ECO:0000259" key="11">
    <source>
        <dbReference type="Pfam" id="PF02875"/>
    </source>
</evidence>
<keyword evidence="7 9" id="KW-0131">Cell cycle</keyword>
<dbReference type="PANTHER" id="PTHR43445">
    <property type="entry name" value="UDP-N-ACETYLMURAMATE--L-ALANINE LIGASE-RELATED"/>
    <property type="match status" value="1"/>
</dbReference>
<evidence type="ECO:0000259" key="12">
    <source>
        <dbReference type="Pfam" id="PF08245"/>
    </source>
</evidence>
<comment type="catalytic activity">
    <reaction evidence="9">
        <text>UDP-N-acetyl-alpha-D-muramate + L-alanyl-gamma-D-glutamyl-meso-2,6-diaminopimelate + ATP = UDP-N-acetyl-alpha-D-muramoyl-L-alanyl-gamma-D-glutamyl-meso-2,6-diaminopimelate + ADP + phosphate + H(+)</text>
        <dbReference type="Rhea" id="RHEA:29563"/>
        <dbReference type="ChEBI" id="CHEBI:15378"/>
        <dbReference type="ChEBI" id="CHEBI:30616"/>
        <dbReference type="ChEBI" id="CHEBI:43474"/>
        <dbReference type="ChEBI" id="CHEBI:61401"/>
        <dbReference type="ChEBI" id="CHEBI:70757"/>
        <dbReference type="ChEBI" id="CHEBI:83905"/>
        <dbReference type="ChEBI" id="CHEBI:456216"/>
        <dbReference type="EC" id="6.3.2.45"/>
    </reaction>
</comment>
<comment type="similarity">
    <text evidence="9">Belongs to the MurCDEF family. Mpl subfamily.</text>
</comment>
<dbReference type="InterPro" id="IPR004101">
    <property type="entry name" value="Mur_ligase_C"/>
</dbReference>
<dbReference type="SUPFAM" id="SSF51984">
    <property type="entry name" value="MurCD N-terminal domain"/>
    <property type="match status" value="1"/>
</dbReference>
<dbReference type="Pfam" id="PF01225">
    <property type="entry name" value="Mur_ligase"/>
    <property type="match status" value="1"/>
</dbReference>
<comment type="cofactor">
    <cofactor evidence="9">
        <name>Mg(2+)</name>
        <dbReference type="ChEBI" id="CHEBI:18420"/>
    </cofactor>
</comment>
<keyword evidence="8 9" id="KW-0961">Cell wall biogenesis/degradation</keyword>
<evidence type="ECO:0000256" key="4">
    <source>
        <dbReference type="ARBA" id="ARBA00022840"/>
    </source>
</evidence>
<dbReference type="Pfam" id="PF02875">
    <property type="entry name" value="Mur_ligase_C"/>
    <property type="match status" value="1"/>
</dbReference>
<evidence type="ECO:0000256" key="3">
    <source>
        <dbReference type="ARBA" id="ARBA00022741"/>
    </source>
</evidence>
<dbReference type="EMBL" id="FXAM01000001">
    <property type="protein sequence ID" value="SMF94952.1"/>
    <property type="molecule type" value="Genomic_DNA"/>
</dbReference>
<evidence type="ECO:0000256" key="5">
    <source>
        <dbReference type="ARBA" id="ARBA00022960"/>
    </source>
</evidence>
<gene>
    <name evidence="9" type="primary">mpl</name>
    <name evidence="13" type="ORF">SAMN02949497_2291</name>
</gene>
<dbReference type="GO" id="GO:0051301">
    <property type="term" value="P:cell division"/>
    <property type="evidence" value="ECO:0007669"/>
    <property type="project" value="UniProtKB-KW"/>
</dbReference>
<dbReference type="Gene3D" id="3.90.190.20">
    <property type="entry name" value="Mur ligase, C-terminal domain"/>
    <property type="match status" value="1"/>
</dbReference>
<dbReference type="InterPro" id="IPR005757">
    <property type="entry name" value="Mpl"/>
</dbReference>
<feature type="domain" description="Mur ligase C-terminal" evidence="11">
    <location>
        <begin position="318"/>
        <end position="439"/>
    </location>
</feature>
<dbReference type="SUPFAM" id="SSF53244">
    <property type="entry name" value="MurD-like peptide ligases, peptide-binding domain"/>
    <property type="match status" value="1"/>
</dbReference>
<comment type="pathway">
    <text evidence="9">Cell wall biogenesis; peptidoglycan recycling.</text>
</comment>
<evidence type="ECO:0000313" key="13">
    <source>
        <dbReference type="EMBL" id="SMF94952.1"/>
    </source>
</evidence>
<dbReference type="InterPro" id="IPR036565">
    <property type="entry name" value="Mur-like_cat_sf"/>
</dbReference>
<evidence type="ECO:0000256" key="1">
    <source>
        <dbReference type="ARBA" id="ARBA00022598"/>
    </source>
</evidence>
<dbReference type="SUPFAM" id="SSF53623">
    <property type="entry name" value="MurD-like peptide ligases, catalytic domain"/>
    <property type="match status" value="1"/>
</dbReference>
<keyword evidence="1 9" id="KW-0436">Ligase</keyword>
<evidence type="ECO:0000313" key="14">
    <source>
        <dbReference type="Proteomes" id="UP000192923"/>
    </source>
</evidence>
<evidence type="ECO:0000256" key="7">
    <source>
        <dbReference type="ARBA" id="ARBA00023306"/>
    </source>
</evidence>
<keyword evidence="5 9" id="KW-0133">Cell shape</keyword>
<comment type="function">
    <text evidence="9">Reutilizes the intact tripeptide L-alanyl-gamma-D-glutamyl-meso-diaminopimelate by linking it to UDP-N-acetylmuramate.</text>
</comment>
<dbReference type="GO" id="GO:0009252">
    <property type="term" value="P:peptidoglycan biosynthetic process"/>
    <property type="evidence" value="ECO:0007669"/>
    <property type="project" value="UniProtKB-UniRule"/>
</dbReference>
<feature type="domain" description="Mur ligase central" evidence="12">
    <location>
        <begin position="108"/>
        <end position="296"/>
    </location>
</feature>
<dbReference type="HAMAP" id="MF_02020">
    <property type="entry name" value="Mpl"/>
    <property type="match status" value="1"/>
</dbReference>
<sequence length="456" mass="49077">MHIHILGICGTFMGGLAILAKQLGHHVTGSDQNVYPPMSTQLAEQGIRLMSGYSPANLSPQPDLVVVGNAVSRGNPEVEAVLNLGLAYTSGPQWLYNHALKGAWVLAVAGTHGKTTTTGMLAHILEQAGLNPGFLIGGVPLDFGVSARIGGRRYFVVEADEYDTAFFDKRSKFVHYRPRTAILNNLEFDHADIFPDLAAIQRQFHHLVRSIPGNGLIIAPAWDDNLAEVLRMGCWTPVAHTAPAESAHKAAWRYRLLSPEGGRFLVFHDGNECGTVEWGLTGRHNVHNALAALAAAQHAGVDPVQAIPALCGFKSVKRRLEIRACVNGITLYDDFAHHPTAIATTLEGLRARVGTERIIAVLEPRSNTMKLGVHAATLADSLRSADHAIIYQPQDLGWDAAAATQGAAHISVSASHEAILDRLARDCRPGDHLVFMSNGGFGGIHAKTEARLRQPG</sequence>
<dbReference type="GO" id="GO:0009254">
    <property type="term" value="P:peptidoglycan turnover"/>
    <property type="evidence" value="ECO:0007669"/>
    <property type="project" value="UniProtKB-UniRule"/>
</dbReference>
<proteinExistence type="inferred from homology"/>
<evidence type="ECO:0000256" key="9">
    <source>
        <dbReference type="HAMAP-Rule" id="MF_02020"/>
    </source>
</evidence>
<keyword evidence="9" id="KW-0460">Magnesium</keyword>
<protein>
    <recommendedName>
        <fullName evidence="9">UDP-N-acetylmuramate--L-alanyl-gamma-D-glutamyl-meso-2,6-diaminoheptandioate ligase</fullName>
        <ecNumber evidence="9">6.3.2.45</ecNumber>
    </recommendedName>
    <alternativeName>
        <fullName evidence="9">Murein peptide ligase</fullName>
    </alternativeName>
    <alternativeName>
        <fullName evidence="9">UDP-N-acetylmuramate:L-alanyl-gamma-D-glutamyl-meso-diaminopimelate ligase</fullName>
    </alternativeName>
</protein>
<dbReference type="RefSeq" id="WP_085212776.1">
    <property type="nucleotide sequence ID" value="NZ_FXAM01000001.1"/>
</dbReference>
<keyword evidence="4 9" id="KW-0067">ATP-binding</keyword>
<evidence type="ECO:0000256" key="8">
    <source>
        <dbReference type="ARBA" id="ARBA00023316"/>
    </source>
</evidence>
<dbReference type="Gene3D" id="3.40.1190.10">
    <property type="entry name" value="Mur-like, catalytic domain"/>
    <property type="match status" value="1"/>
</dbReference>
<dbReference type="STRING" id="1760988.SAMN02949497_2291"/>
<accession>A0A1Y6D316</accession>